<name>A0A6J7FP79_9ZZZZ</name>
<dbReference type="InterPro" id="IPR058813">
    <property type="entry name" value="DNA-SBD_ScoMcrA"/>
</dbReference>
<feature type="domain" description="HNH nuclease" evidence="1">
    <location>
        <begin position="191"/>
        <end position="242"/>
    </location>
</feature>
<evidence type="ECO:0000259" key="2">
    <source>
        <dbReference type="Pfam" id="PF26340"/>
    </source>
</evidence>
<evidence type="ECO:0000313" key="3">
    <source>
        <dbReference type="EMBL" id="CAB4897376.1"/>
    </source>
</evidence>
<feature type="domain" description="ScoMcrA-like DNA sulfur-binding" evidence="2">
    <location>
        <begin position="13"/>
        <end position="162"/>
    </location>
</feature>
<dbReference type="Pfam" id="PF26340">
    <property type="entry name" value="DNA-SBD_ScoMcrA"/>
    <property type="match status" value="1"/>
</dbReference>
<dbReference type="AlphaFoldDB" id="A0A6J7FP79"/>
<dbReference type="Pfam" id="PF13391">
    <property type="entry name" value="HNH_2"/>
    <property type="match status" value="1"/>
</dbReference>
<proteinExistence type="predicted"/>
<reference evidence="3" key="1">
    <citation type="submission" date="2020-05" db="EMBL/GenBank/DDBJ databases">
        <authorList>
            <person name="Chiriac C."/>
            <person name="Salcher M."/>
            <person name="Ghai R."/>
            <person name="Kavagutti S V."/>
        </authorList>
    </citation>
    <scope>NUCLEOTIDE SEQUENCE</scope>
</reference>
<dbReference type="InterPro" id="IPR003615">
    <property type="entry name" value="HNH_nuc"/>
</dbReference>
<dbReference type="NCBIfam" id="NF045808">
    <property type="entry name" value="PT-DNA_restrict"/>
    <property type="match status" value="1"/>
</dbReference>
<sequence length="300" mass="32729">MPDVDVPSDAAAQDLLRRYGSLRTAVAGTQRRPNKPLTLLWALGRTEAGAPRLISFADAEGPLTGLLQQFAPGQTDPYLAFWHLQSDRVWEVVAADGTLRYAAGRSRPTKGSMRVSAAGGLPTDDHLLLRATPELLAEAAQVVLSEFFPETLHQPIADAVGVSIDAAPIIRRRRRSSTFRRSVLVAYQARCAVCDWAVRVGNAPLGIEAAHVLRHASGGSDEVDNGLALCAIHHLAWDTGALSADDERRIMVSPHVAEPSATDARLRPLRGQRLQDPQPDFPPPRESYLAWHRREVFRAA</sequence>
<dbReference type="InterPro" id="IPR011396">
    <property type="entry name" value="PT_DNA_restrict"/>
</dbReference>
<evidence type="ECO:0000259" key="1">
    <source>
        <dbReference type="Pfam" id="PF13391"/>
    </source>
</evidence>
<dbReference type="PIRSF" id="PIRSF030850">
    <property type="entry name" value="UCP030850"/>
    <property type="match status" value="1"/>
</dbReference>
<accession>A0A6J7FP79</accession>
<gene>
    <name evidence="3" type="ORF">UFOPK3564_00376</name>
</gene>
<dbReference type="CDD" id="cd00085">
    <property type="entry name" value="HNHc"/>
    <property type="match status" value="1"/>
</dbReference>
<dbReference type="EMBL" id="CAFBMK010000012">
    <property type="protein sequence ID" value="CAB4897376.1"/>
    <property type="molecule type" value="Genomic_DNA"/>
</dbReference>
<protein>
    <submittedName>
        <fullName evidence="3">Unannotated protein</fullName>
    </submittedName>
</protein>
<organism evidence="3">
    <name type="scientific">freshwater metagenome</name>
    <dbReference type="NCBI Taxonomy" id="449393"/>
    <lineage>
        <taxon>unclassified sequences</taxon>
        <taxon>metagenomes</taxon>
        <taxon>ecological metagenomes</taxon>
    </lineage>
</organism>